<protein>
    <submittedName>
        <fullName evidence="3">Gfo/Idh/MocA family oxidoreductase</fullName>
    </submittedName>
</protein>
<dbReference type="Gene3D" id="3.40.50.720">
    <property type="entry name" value="NAD(P)-binding Rossmann-like Domain"/>
    <property type="match status" value="1"/>
</dbReference>
<dbReference type="SUPFAM" id="SSF51735">
    <property type="entry name" value="NAD(P)-binding Rossmann-fold domains"/>
    <property type="match status" value="1"/>
</dbReference>
<dbReference type="InterPro" id="IPR051450">
    <property type="entry name" value="Gfo/Idh/MocA_Oxidoreductases"/>
</dbReference>
<dbReference type="EMBL" id="DTBE01000067">
    <property type="protein sequence ID" value="HGQ59582.1"/>
    <property type="molecule type" value="Genomic_DNA"/>
</dbReference>
<reference evidence="3" key="1">
    <citation type="journal article" date="2020" name="mSystems">
        <title>Genome- and Community-Level Interaction Insights into Carbon Utilization and Element Cycling Functions of Hydrothermarchaeota in Hydrothermal Sediment.</title>
        <authorList>
            <person name="Zhou Z."/>
            <person name="Liu Y."/>
            <person name="Xu W."/>
            <person name="Pan J."/>
            <person name="Luo Z.H."/>
            <person name="Li M."/>
        </authorList>
    </citation>
    <scope>NUCLEOTIDE SEQUENCE [LARGE SCALE GENOMIC DNA]</scope>
    <source>
        <strain evidence="2">SpSt-638</strain>
        <strain evidence="3">SpSt-648</strain>
    </source>
</reference>
<name>A0A7C4JLQ4_STAMA</name>
<evidence type="ECO:0000313" key="2">
    <source>
        <dbReference type="EMBL" id="HGQ59582.1"/>
    </source>
</evidence>
<dbReference type="InterPro" id="IPR000683">
    <property type="entry name" value="Gfo/Idh/MocA-like_OxRdtase_N"/>
</dbReference>
<proteinExistence type="predicted"/>
<comment type="caution">
    <text evidence="3">The sequence shown here is derived from an EMBL/GenBank/DDBJ whole genome shotgun (WGS) entry which is preliminary data.</text>
</comment>
<dbReference type="EMBL" id="DTBP01000012">
    <property type="protein sequence ID" value="HGQ73697.1"/>
    <property type="molecule type" value="Genomic_DNA"/>
</dbReference>
<accession>A0A7C4JLQ4</accession>
<organism evidence="3">
    <name type="scientific">Staphylothermus marinus</name>
    <dbReference type="NCBI Taxonomy" id="2280"/>
    <lineage>
        <taxon>Archaea</taxon>
        <taxon>Thermoproteota</taxon>
        <taxon>Thermoprotei</taxon>
        <taxon>Desulfurococcales</taxon>
        <taxon>Desulfurococcaceae</taxon>
        <taxon>Staphylothermus</taxon>
    </lineage>
</organism>
<sequence length="339" mass="38260">MGSNHARVLSRLVRESKLNVELAYIVDIDQSRAEYVSKTYGGKPVSSIDDISELDGAIVATPTSTHYEIVSKLVDKGVNYIFVEKPMTLTLTEAIDLVEKLRDSDIVLNVGYIERFNPAFIALLRGRMEGSINDVLTIVSRRIGPFVPRAGSVDVTLDLGSHEVDAHTLIMGKLPLSVKSFGLSNIVSNRLDHAWIIMNYGDTLSLIEVSRVSPVKLRVLYITSRSSLVFLNYIDQKLNFIKSTGEEFPNTRREEPLFLEDYLSIAYYQNYRSALVDAYQGLVVQYICEAIGESYRRRVEVPLGEDSVYSTYSDFFIKGLDGFRKFLFRLMDAYKLVSS</sequence>
<dbReference type="PANTHER" id="PTHR43377">
    <property type="entry name" value="BILIVERDIN REDUCTASE A"/>
    <property type="match status" value="1"/>
</dbReference>
<evidence type="ECO:0000313" key="3">
    <source>
        <dbReference type="EMBL" id="HGQ73697.1"/>
    </source>
</evidence>
<dbReference type="PANTHER" id="PTHR43377:SF1">
    <property type="entry name" value="BILIVERDIN REDUCTASE A"/>
    <property type="match status" value="1"/>
</dbReference>
<dbReference type="GO" id="GO:0000166">
    <property type="term" value="F:nucleotide binding"/>
    <property type="evidence" value="ECO:0007669"/>
    <property type="project" value="InterPro"/>
</dbReference>
<dbReference type="Gene3D" id="3.30.360.10">
    <property type="entry name" value="Dihydrodipicolinate Reductase, domain 2"/>
    <property type="match status" value="1"/>
</dbReference>
<dbReference type="InterPro" id="IPR036291">
    <property type="entry name" value="NAD(P)-bd_dom_sf"/>
</dbReference>
<dbReference type="AlphaFoldDB" id="A0A7C4JLQ4"/>
<evidence type="ECO:0000259" key="1">
    <source>
        <dbReference type="Pfam" id="PF01408"/>
    </source>
</evidence>
<gene>
    <name evidence="2" type="ORF">ENU09_02570</name>
    <name evidence="3" type="ORF">ENU20_01270</name>
</gene>
<feature type="domain" description="Gfo/Idh/MocA-like oxidoreductase N-terminal" evidence="1">
    <location>
        <begin position="2"/>
        <end position="112"/>
    </location>
</feature>
<dbReference type="SUPFAM" id="SSF55347">
    <property type="entry name" value="Glyceraldehyde-3-phosphate dehydrogenase-like, C-terminal domain"/>
    <property type="match status" value="1"/>
</dbReference>
<dbReference type="Pfam" id="PF01408">
    <property type="entry name" value="GFO_IDH_MocA"/>
    <property type="match status" value="1"/>
</dbReference>